<dbReference type="AlphaFoldDB" id="A0A4Z1NWW1"/>
<name>A0A4Z1NWW1_9PEZI</name>
<protein>
    <submittedName>
        <fullName evidence="2">Uncharacterized protein</fullName>
    </submittedName>
</protein>
<accession>A0A4Z1NWW1</accession>
<reference evidence="2 3" key="1">
    <citation type="submission" date="2019-04" db="EMBL/GenBank/DDBJ databases">
        <title>High contiguity whole genome sequence and gene annotation resource for two Venturia nashicola isolates.</title>
        <authorList>
            <person name="Prokchorchik M."/>
            <person name="Won K."/>
            <person name="Lee Y."/>
            <person name="Choi E.D."/>
            <person name="Segonzac C."/>
            <person name="Sohn K.H."/>
        </authorList>
    </citation>
    <scope>NUCLEOTIDE SEQUENCE [LARGE SCALE GENOMIC DNA]</scope>
    <source>
        <strain evidence="2 3">PRI2</strain>
    </source>
</reference>
<proteinExistence type="predicted"/>
<comment type="caution">
    <text evidence="2">The sequence shown here is derived from an EMBL/GenBank/DDBJ whole genome shotgun (WGS) entry which is preliminary data.</text>
</comment>
<evidence type="ECO:0000256" key="1">
    <source>
        <dbReference type="SAM" id="MobiDB-lite"/>
    </source>
</evidence>
<dbReference type="Proteomes" id="UP000298493">
    <property type="component" value="Unassembled WGS sequence"/>
</dbReference>
<sequence>MKLSGTSSSSAPESDTGLTQNTLPPILTPVPYLLPNLLHYVPNCVPLFDRPDGDCLGCVSSSAFPFLMVKSQFCIVGLTRFQPHHYLRPLPSRVSGYCILELDLAVFL</sequence>
<organism evidence="2 3">
    <name type="scientific">Venturia nashicola</name>
    <dbReference type="NCBI Taxonomy" id="86259"/>
    <lineage>
        <taxon>Eukaryota</taxon>
        <taxon>Fungi</taxon>
        <taxon>Dikarya</taxon>
        <taxon>Ascomycota</taxon>
        <taxon>Pezizomycotina</taxon>
        <taxon>Dothideomycetes</taxon>
        <taxon>Pleosporomycetidae</taxon>
        <taxon>Venturiales</taxon>
        <taxon>Venturiaceae</taxon>
        <taxon>Venturia</taxon>
    </lineage>
</organism>
<dbReference type="EMBL" id="SNSC02000010">
    <property type="protein sequence ID" value="TID20633.1"/>
    <property type="molecule type" value="Genomic_DNA"/>
</dbReference>
<feature type="region of interest" description="Disordered" evidence="1">
    <location>
        <begin position="1"/>
        <end position="24"/>
    </location>
</feature>
<gene>
    <name evidence="2" type="ORF">E6O75_ATG05397</name>
</gene>
<evidence type="ECO:0000313" key="3">
    <source>
        <dbReference type="Proteomes" id="UP000298493"/>
    </source>
</evidence>
<keyword evidence="3" id="KW-1185">Reference proteome</keyword>
<evidence type="ECO:0000313" key="2">
    <source>
        <dbReference type="EMBL" id="TID20633.1"/>
    </source>
</evidence>
<feature type="compositionally biased region" description="Polar residues" evidence="1">
    <location>
        <begin position="1"/>
        <end position="23"/>
    </location>
</feature>